<dbReference type="InterPro" id="IPR010427">
    <property type="entry name" value="DUF1023"/>
</dbReference>
<dbReference type="Pfam" id="PF06259">
    <property type="entry name" value="Abhydrolase_8"/>
    <property type="match status" value="1"/>
</dbReference>
<evidence type="ECO:0000313" key="2">
    <source>
        <dbReference type="EMBL" id="MEV0363894.1"/>
    </source>
</evidence>
<name>A0ABV3F856_9NOCA</name>
<dbReference type="Proteomes" id="UP001551658">
    <property type="component" value="Unassembled WGS sequence"/>
</dbReference>
<reference evidence="2 3" key="1">
    <citation type="submission" date="2024-06" db="EMBL/GenBank/DDBJ databases">
        <title>The Natural Products Discovery Center: Release of the First 8490 Sequenced Strains for Exploring Actinobacteria Biosynthetic Diversity.</title>
        <authorList>
            <person name="Kalkreuter E."/>
            <person name="Kautsar S.A."/>
            <person name="Yang D."/>
            <person name="Bader C.D."/>
            <person name="Teijaro C.N."/>
            <person name="Fluegel L."/>
            <person name="Davis C.M."/>
            <person name="Simpson J.R."/>
            <person name="Lauterbach L."/>
            <person name="Steele A.D."/>
            <person name="Gui C."/>
            <person name="Meng S."/>
            <person name="Li G."/>
            <person name="Viehrig K."/>
            <person name="Ye F."/>
            <person name="Su P."/>
            <person name="Kiefer A.F."/>
            <person name="Nichols A."/>
            <person name="Cepeda A.J."/>
            <person name="Yan W."/>
            <person name="Fan B."/>
            <person name="Jiang Y."/>
            <person name="Adhikari A."/>
            <person name="Zheng C.-J."/>
            <person name="Schuster L."/>
            <person name="Cowan T.M."/>
            <person name="Smanski M.J."/>
            <person name="Chevrette M.G."/>
            <person name="De Carvalho L.P.S."/>
            <person name="Shen B."/>
        </authorList>
    </citation>
    <scope>NUCLEOTIDE SEQUENCE [LARGE SCALE GENOMIC DNA]</scope>
    <source>
        <strain evidence="2 3">NPDC050671</strain>
    </source>
</reference>
<comment type="caution">
    <text evidence="2">The sequence shown here is derived from an EMBL/GenBank/DDBJ whole genome shotgun (WGS) entry which is preliminary data.</text>
</comment>
<proteinExistence type="predicted"/>
<protein>
    <submittedName>
        <fullName evidence="2">Alpha/beta hydrolase</fullName>
    </submittedName>
</protein>
<sequence>MGTAISDGLYRRTRDAVLRDDYDFITADENGLRVLRELLRQETPARVTAPRVPDIGLPENPRDLREAWDGLSRSEKEELFQADPYIGNRGGIPQADRDFYNRRTLQNLWQQARAAGDNDRTMIYHEMMRMLNVPVGGQPPFYLSHIDAKGRVAFSLDNPDLADNNVVLLKPAGPEDPVGYAEPNLRQLRRIALAVEPKARTSVTFCGVYDQPKSMVQAIFPQFAQDGAALVRNYHEGLRASHMGAPAHTTTIGHSYAGVVGGHAAGRGATLDSDNMLFMGNWGTGADHVDELSLRGVAPDRTAENVFATMAPRDSVQLMPSTHGTPPTDPEFGARVFSSGSAPGDGRWSPYDHAARNYLNSSNPSAGKIGLIITGHGDLVS</sequence>
<organism evidence="2 3">
    <name type="scientific">Nocardia fusca</name>
    <dbReference type="NCBI Taxonomy" id="941183"/>
    <lineage>
        <taxon>Bacteria</taxon>
        <taxon>Bacillati</taxon>
        <taxon>Actinomycetota</taxon>
        <taxon>Actinomycetes</taxon>
        <taxon>Mycobacteriales</taxon>
        <taxon>Nocardiaceae</taxon>
        <taxon>Nocardia</taxon>
    </lineage>
</organism>
<evidence type="ECO:0000313" key="3">
    <source>
        <dbReference type="Proteomes" id="UP001551658"/>
    </source>
</evidence>
<dbReference type="GO" id="GO:0016787">
    <property type="term" value="F:hydrolase activity"/>
    <property type="evidence" value="ECO:0007669"/>
    <property type="project" value="UniProtKB-KW"/>
</dbReference>
<dbReference type="RefSeq" id="WP_357978655.1">
    <property type="nucleotide sequence ID" value="NZ_JBFAIH010000007.1"/>
</dbReference>
<evidence type="ECO:0000259" key="1">
    <source>
        <dbReference type="Pfam" id="PF06259"/>
    </source>
</evidence>
<gene>
    <name evidence="2" type="ORF">AB0H72_14440</name>
</gene>
<keyword evidence="3" id="KW-1185">Reference proteome</keyword>
<accession>A0ABV3F856</accession>
<feature type="domain" description="DUF1023" evidence="1">
    <location>
        <begin position="194"/>
        <end position="320"/>
    </location>
</feature>
<keyword evidence="2" id="KW-0378">Hydrolase</keyword>
<dbReference type="EMBL" id="JBFAIH010000007">
    <property type="protein sequence ID" value="MEV0363894.1"/>
    <property type="molecule type" value="Genomic_DNA"/>
</dbReference>